<gene>
    <name evidence="7" type="ORF">FSB_LOCUS58585</name>
</gene>
<dbReference type="EMBL" id="OIVN01006328">
    <property type="protein sequence ID" value="SPD30703.1"/>
    <property type="molecule type" value="Genomic_DNA"/>
</dbReference>
<keyword evidence="3" id="KW-0804">Transcription</keyword>
<feature type="region of interest" description="SAW" evidence="5">
    <location>
        <begin position="579"/>
        <end position="633"/>
    </location>
</feature>
<name>A0A2N9J2N1_FAGSY</name>
<dbReference type="Pfam" id="PF03514">
    <property type="entry name" value="GRAS"/>
    <property type="match status" value="1"/>
</dbReference>
<dbReference type="PANTHER" id="PTHR31636">
    <property type="entry name" value="OSJNBA0084A10.13 PROTEIN-RELATED"/>
    <property type="match status" value="1"/>
</dbReference>
<evidence type="ECO:0000256" key="3">
    <source>
        <dbReference type="ARBA" id="ARBA00023163"/>
    </source>
</evidence>
<reference evidence="7" key="1">
    <citation type="submission" date="2018-02" db="EMBL/GenBank/DDBJ databases">
        <authorList>
            <person name="Cohen D.B."/>
            <person name="Kent A.D."/>
        </authorList>
    </citation>
    <scope>NUCLEOTIDE SEQUENCE</scope>
</reference>
<evidence type="ECO:0000256" key="4">
    <source>
        <dbReference type="ARBA" id="ARBA00023242"/>
    </source>
</evidence>
<keyword evidence="4" id="KW-0539">Nucleus</keyword>
<feature type="region of interest" description="Disordered" evidence="6">
    <location>
        <begin position="207"/>
        <end position="237"/>
    </location>
</feature>
<keyword evidence="2" id="KW-0805">Transcription regulation</keyword>
<dbReference type="GO" id="GO:0005634">
    <property type="term" value="C:nucleus"/>
    <property type="evidence" value="ECO:0007669"/>
    <property type="project" value="UniProtKB-SubCell"/>
</dbReference>
<comment type="caution">
    <text evidence="5">Lacks conserved residue(s) required for the propagation of feature annotation.</text>
</comment>
<evidence type="ECO:0000256" key="6">
    <source>
        <dbReference type="SAM" id="MobiDB-lite"/>
    </source>
</evidence>
<organism evidence="7">
    <name type="scientific">Fagus sylvatica</name>
    <name type="common">Beechnut</name>
    <dbReference type="NCBI Taxonomy" id="28930"/>
    <lineage>
        <taxon>Eukaryota</taxon>
        <taxon>Viridiplantae</taxon>
        <taxon>Streptophyta</taxon>
        <taxon>Embryophyta</taxon>
        <taxon>Tracheophyta</taxon>
        <taxon>Spermatophyta</taxon>
        <taxon>Magnoliopsida</taxon>
        <taxon>eudicotyledons</taxon>
        <taxon>Gunneridae</taxon>
        <taxon>Pentapetalae</taxon>
        <taxon>rosids</taxon>
        <taxon>fabids</taxon>
        <taxon>Fagales</taxon>
        <taxon>Fagaceae</taxon>
        <taxon>Fagus</taxon>
    </lineage>
</organism>
<feature type="region of interest" description="Leucine repeat II (LRII)" evidence="5">
    <location>
        <begin position="465"/>
        <end position="497"/>
    </location>
</feature>
<protein>
    <submittedName>
        <fullName evidence="7">Uncharacterized protein</fullName>
    </submittedName>
</protein>
<proteinExistence type="inferred from homology"/>
<evidence type="ECO:0000313" key="7">
    <source>
        <dbReference type="EMBL" id="SPD30703.1"/>
    </source>
</evidence>
<evidence type="ECO:0000256" key="2">
    <source>
        <dbReference type="ARBA" id="ARBA00023015"/>
    </source>
</evidence>
<comment type="subcellular location">
    <subcellularLocation>
        <location evidence="1">Nucleus</location>
    </subcellularLocation>
</comment>
<dbReference type="PROSITE" id="PS50985">
    <property type="entry name" value="GRAS"/>
    <property type="match status" value="1"/>
</dbReference>
<sequence>MDSRLSGFSGSTNGIRLGNSSFSVLSNENLVARPRFENALLDHNVRGFHFLQPDQTLSHMAPRLSVAQREDSPEDCDFSDAALNYISQILMEEDMEDKTCMLQESLELQAAEKSFYEVLGKKYPPSPEHRLTLISSVDGLVDSPSSTLQVPDSYCESQSVWQFRKGVEEASKFLPSGSQFFVNLEANGLSYKEPKAENTKVDVKVERKDGGEYLPSGLRGKKNPYREDEDTEDERSRKQAAVFIESTLRSEMFDIILLHSAGDGRNYLSARRAALLSKTVPQNGQSKGTNGGRGRVKKQSGKEVVDLRTLLINCAQSVAADDQKSANELLKQIRQHSSPFGDGNQRLAHYFADGLEARMAGTGSQIYKGLISKRTSAADTLKAYHLYLAACPFRKMSVFTSSKTIMVAAAKETRLHVIDFGILYGFQWPTLIQRLSWRDGGPPKLRITGIDFPQPGFRPAERVEETGRRLANYAETFKVPFEYSAIAKKWETIKLEDLKIDKDEFLVVNCLYRGKNLLDESVAVDSSRNIVLKLIRKINPDIFIHGVINGAFNAPFFVTRFREALFHYSAIFDMLGNYSCEGWERVERPETYKQWQVRNLRAGFAQLPLNREIVGKAIEKGLPLVSLAFDNDE</sequence>
<dbReference type="AlphaFoldDB" id="A0A2N9J2N1"/>
<feature type="short sequence motif" description="VHIID" evidence="5">
    <location>
        <begin position="415"/>
        <end position="419"/>
    </location>
</feature>
<evidence type="ECO:0000256" key="1">
    <source>
        <dbReference type="ARBA" id="ARBA00004123"/>
    </source>
</evidence>
<accession>A0A2N9J2N1</accession>
<feature type="region of interest" description="VHIID" evidence="5">
    <location>
        <begin position="384"/>
        <end position="449"/>
    </location>
</feature>
<feature type="region of interest" description="Leucine repeat I (LRI)" evidence="5">
    <location>
        <begin position="305"/>
        <end position="365"/>
    </location>
</feature>
<dbReference type="InterPro" id="IPR005202">
    <property type="entry name" value="TF_GRAS"/>
</dbReference>
<evidence type="ECO:0000256" key="5">
    <source>
        <dbReference type="PROSITE-ProRule" id="PRU01191"/>
    </source>
</evidence>
<comment type="similarity">
    <text evidence="5">Belongs to the GRAS family.</text>
</comment>